<keyword evidence="5 11" id="KW-0472">Membrane</keyword>
<evidence type="ECO:0000256" key="10">
    <source>
        <dbReference type="SAM" id="MobiDB-lite"/>
    </source>
</evidence>
<dbReference type="AlphaFoldDB" id="A0AAD2CBX6"/>
<dbReference type="PANTHER" id="PTHR10519:SF20">
    <property type="entry name" value="G-PROTEIN COUPLED RECEPTOR 156-RELATED"/>
    <property type="match status" value="1"/>
</dbReference>
<protein>
    <recommendedName>
        <fullName evidence="12">G-protein coupled receptors family 3 profile domain-containing protein</fullName>
    </recommendedName>
</protein>
<dbReference type="PROSITE" id="PS50259">
    <property type="entry name" value="G_PROTEIN_RECEP_F3_4"/>
    <property type="match status" value="1"/>
</dbReference>
<keyword evidence="3 11" id="KW-1133">Transmembrane helix</keyword>
<feature type="transmembrane region" description="Helical" evidence="11">
    <location>
        <begin position="679"/>
        <end position="699"/>
    </location>
</feature>
<dbReference type="InterPro" id="IPR002455">
    <property type="entry name" value="GPCR3_GABA-B"/>
</dbReference>
<feature type="transmembrane region" description="Helical" evidence="11">
    <location>
        <begin position="522"/>
        <end position="543"/>
    </location>
</feature>
<dbReference type="InterPro" id="IPR006059">
    <property type="entry name" value="SBP"/>
</dbReference>
<sequence>MVSQSVETRRLQTDTIETSDGDDSDTSCCATCSSAPQQYVRIATWPTAAETLKSYANMYNSLHKDALKILVDTIPSIRDLQDSIELTKTSLAIDSHPRVDGYVVPPMLLGTLSEELASLDFATENYLPIYEHLTTVDGTTAAIPLFAGNQLLLFYKKDLLEANELGDEAPPNTWDELTEFAKKLDGDGSVTGLCLGRMSEHACRQRSSITGMPCHSQSMSYWSMVLASLAQSAGASSGWLFNVKLNGKIVPLLNQTLQPALNIIEEQLQYGGADALESDSLDNLKGFRQGACAMTILGHHPLDLLKDPNVGVALLPGSSMVLDRPAAALRECTYRSCPHGRVNPNKQGEGVNRAPIGALDIAMGTILDASNHKGELKEFFDFVEEHRSLNDEMGGGRQPLTYDELRALTEIDPDLQAYAGLIETTTSDPNVAWPLTIPGSFDLLSELDQQVYNYLVQDNHTADASKDLVRKVDRAWGIRMQQQDSRVHATPLSILYQRSLQGVVTEEKIDLYIGIGFRLVCWAMGGFACLLSIAFAIWVYVNLDQRVVKASQPLFLWLVCAGAFIMASSIFPFGIEDDIVSYRGASISCMSSMWLYALGFVMMVSALYSKIWRINRIFRYAHKIRQIRIEKKHIMVPFGFLFSINFLLLVIWTIVDPYEWIREEANPGFTNGFCNSDHYWAFIAMLVFANLLVACYTLIQAFECRKLSTEYGESNWIGFSLAFIVQVWLIGLPILQLTGTTPDWLFLTKTCIVFFSCVSTLLCVFIPKIQYLRDEATKEDNERQLSGSGRTSMFGAVVKPFQSGFGMIRMGSQYMISRSSQHNTSENMEKRKNRTSGVIGIRIVRASGEYAQDMEKLQKNLKTAESRRRMLQDQLEGLQEQFEQYIISHHPHGAHVGAHMDALANSERTK</sequence>
<dbReference type="CDD" id="cd15047">
    <property type="entry name" value="7tmC_GABA-B-like"/>
    <property type="match status" value="1"/>
</dbReference>
<evidence type="ECO:0000256" key="8">
    <source>
        <dbReference type="ARBA" id="ARBA00023224"/>
    </source>
</evidence>
<evidence type="ECO:0000259" key="12">
    <source>
        <dbReference type="PROSITE" id="PS50259"/>
    </source>
</evidence>
<organism evidence="13 14">
    <name type="scientific">Cylindrotheca closterium</name>
    <dbReference type="NCBI Taxonomy" id="2856"/>
    <lineage>
        <taxon>Eukaryota</taxon>
        <taxon>Sar</taxon>
        <taxon>Stramenopiles</taxon>
        <taxon>Ochrophyta</taxon>
        <taxon>Bacillariophyta</taxon>
        <taxon>Bacillariophyceae</taxon>
        <taxon>Bacillariophycidae</taxon>
        <taxon>Bacillariales</taxon>
        <taxon>Bacillariaceae</taxon>
        <taxon>Cylindrotheca</taxon>
    </lineage>
</organism>
<dbReference type="EMBL" id="CAKOGP040000002">
    <property type="protein sequence ID" value="CAJ1924550.1"/>
    <property type="molecule type" value="Genomic_DNA"/>
</dbReference>
<feature type="transmembrane region" description="Helical" evidence="11">
    <location>
        <begin position="719"/>
        <end position="738"/>
    </location>
</feature>
<reference evidence="13" key="1">
    <citation type="submission" date="2023-08" db="EMBL/GenBank/DDBJ databases">
        <authorList>
            <person name="Audoor S."/>
            <person name="Bilcke G."/>
        </authorList>
    </citation>
    <scope>NUCLEOTIDE SEQUENCE</scope>
</reference>
<accession>A0AAD2CBX6</accession>
<feature type="transmembrane region" description="Helical" evidence="11">
    <location>
        <begin position="593"/>
        <end position="612"/>
    </location>
</feature>
<comment type="subcellular location">
    <subcellularLocation>
        <location evidence="1">Membrane</location>
        <topology evidence="1">Multi-pass membrane protein</topology>
    </subcellularLocation>
</comment>
<keyword evidence="7" id="KW-0325">Glycoprotein</keyword>
<gene>
    <name evidence="13" type="ORF">CYCCA115_LOCUS1090</name>
</gene>
<dbReference type="Gene3D" id="3.40.190.10">
    <property type="entry name" value="Periplasmic binding protein-like II"/>
    <property type="match status" value="1"/>
</dbReference>
<keyword evidence="14" id="KW-1185">Reference proteome</keyword>
<dbReference type="InterPro" id="IPR017978">
    <property type="entry name" value="GPCR_3_C"/>
</dbReference>
<dbReference type="InterPro" id="IPR000337">
    <property type="entry name" value="GPCR_3"/>
</dbReference>
<evidence type="ECO:0000313" key="13">
    <source>
        <dbReference type="EMBL" id="CAJ1924550.1"/>
    </source>
</evidence>
<feature type="region of interest" description="Disordered" evidence="10">
    <location>
        <begin position="1"/>
        <end position="26"/>
    </location>
</feature>
<feature type="transmembrane region" description="Helical" evidence="11">
    <location>
        <begin position="555"/>
        <end position="573"/>
    </location>
</feature>
<keyword evidence="9" id="KW-0175">Coiled coil</keyword>
<dbReference type="PRINTS" id="PR00248">
    <property type="entry name" value="GPCRMGR"/>
</dbReference>
<evidence type="ECO:0000256" key="1">
    <source>
        <dbReference type="ARBA" id="ARBA00004141"/>
    </source>
</evidence>
<evidence type="ECO:0000256" key="2">
    <source>
        <dbReference type="ARBA" id="ARBA00022692"/>
    </source>
</evidence>
<feature type="domain" description="G-protein coupled receptors family 3 profile" evidence="12">
    <location>
        <begin position="588"/>
        <end position="772"/>
    </location>
</feature>
<dbReference type="GO" id="GO:0038039">
    <property type="term" value="C:G protein-coupled receptor heterodimeric complex"/>
    <property type="evidence" value="ECO:0007669"/>
    <property type="project" value="TreeGrafter"/>
</dbReference>
<dbReference type="Pfam" id="PF13416">
    <property type="entry name" value="SBP_bac_8"/>
    <property type="match status" value="1"/>
</dbReference>
<evidence type="ECO:0000256" key="6">
    <source>
        <dbReference type="ARBA" id="ARBA00023170"/>
    </source>
</evidence>
<dbReference type="Proteomes" id="UP001295423">
    <property type="component" value="Unassembled WGS sequence"/>
</dbReference>
<evidence type="ECO:0000256" key="11">
    <source>
        <dbReference type="SAM" id="Phobius"/>
    </source>
</evidence>
<evidence type="ECO:0000256" key="5">
    <source>
        <dbReference type="ARBA" id="ARBA00023136"/>
    </source>
</evidence>
<dbReference type="PANTHER" id="PTHR10519">
    <property type="entry name" value="GABA-B RECEPTOR"/>
    <property type="match status" value="1"/>
</dbReference>
<dbReference type="SUPFAM" id="SSF53850">
    <property type="entry name" value="Periplasmic binding protein-like II"/>
    <property type="match status" value="1"/>
</dbReference>
<keyword evidence="2 11" id="KW-0812">Transmembrane</keyword>
<evidence type="ECO:0000256" key="9">
    <source>
        <dbReference type="SAM" id="Coils"/>
    </source>
</evidence>
<comment type="caution">
    <text evidence="13">The sequence shown here is derived from an EMBL/GenBank/DDBJ whole genome shotgun (WGS) entry which is preliminary data.</text>
</comment>
<feature type="transmembrane region" description="Helical" evidence="11">
    <location>
        <begin position="744"/>
        <end position="766"/>
    </location>
</feature>
<evidence type="ECO:0000256" key="7">
    <source>
        <dbReference type="ARBA" id="ARBA00023180"/>
    </source>
</evidence>
<proteinExistence type="predicted"/>
<dbReference type="GO" id="GO:0004965">
    <property type="term" value="F:G protein-coupled GABA receptor activity"/>
    <property type="evidence" value="ECO:0007669"/>
    <property type="project" value="InterPro"/>
</dbReference>
<keyword evidence="6" id="KW-0675">Receptor</keyword>
<feature type="coiled-coil region" evidence="9">
    <location>
        <begin position="847"/>
        <end position="888"/>
    </location>
</feature>
<evidence type="ECO:0000256" key="4">
    <source>
        <dbReference type="ARBA" id="ARBA00023040"/>
    </source>
</evidence>
<dbReference type="Pfam" id="PF00003">
    <property type="entry name" value="7tm_3"/>
    <property type="match status" value="1"/>
</dbReference>
<evidence type="ECO:0000256" key="3">
    <source>
        <dbReference type="ARBA" id="ARBA00022989"/>
    </source>
</evidence>
<evidence type="ECO:0000313" key="14">
    <source>
        <dbReference type="Proteomes" id="UP001295423"/>
    </source>
</evidence>
<feature type="transmembrane region" description="Helical" evidence="11">
    <location>
        <begin position="633"/>
        <end position="655"/>
    </location>
</feature>
<name>A0AAD2CBX6_9STRA</name>
<keyword evidence="8" id="KW-0807">Transducer</keyword>
<keyword evidence="4" id="KW-0297">G-protein coupled receptor</keyword>